<dbReference type="InterPro" id="IPR013083">
    <property type="entry name" value="Znf_RING/FYVE/PHD"/>
</dbReference>
<evidence type="ECO:0000313" key="1">
    <source>
        <dbReference type="EMBL" id="RNA07502.1"/>
    </source>
</evidence>
<dbReference type="AlphaFoldDB" id="A0A3M7Q8H6"/>
<accession>A0A3M7Q8H6</accession>
<organism evidence="1 2">
    <name type="scientific">Brachionus plicatilis</name>
    <name type="common">Marine rotifer</name>
    <name type="synonym">Brachionus muelleri</name>
    <dbReference type="NCBI Taxonomy" id="10195"/>
    <lineage>
        <taxon>Eukaryota</taxon>
        <taxon>Metazoa</taxon>
        <taxon>Spiralia</taxon>
        <taxon>Gnathifera</taxon>
        <taxon>Rotifera</taxon>
        <taxon>Eurotatoria</taxon>
        <taxon>Monogononta</taxon>
        <taxon>Pseudotrocha</taxon>
        <taxon>Ploima</taxon>
        <taxon>Brachionidae</taxon>
        <taxon>Brachionus</taxon>
    </lineage>
</organism>
<dbReference type="STRING" id="10195.A0A3M7Q8H6"/>
<dbReference type="SUPFAM" id="SSF57850">
    <property type="entry name" value="RING/U-box"/>
    <property type="match status" value="2"/>
</dbReference>
<name>A0A3M7Q8H6_BRAPC</name>
<evidence type="ECO:0000313" key="2">
    <source>
        <dbReference type="Proteomes" id="UP000276133"/>
    </source>
</evidence>
<dbReference type="EMBL" id="REGN01007018">
    <property type="protein sequence ID" value="RNA07502.1"/>
    <property type="molecule type" value="Genomic_DNA"/>
</dbReference>
<feature type="non-terminal residue" evidence="1">
    <location>
        <position position="1"/>
    </location>
</feature>
<dbReference type="PANTHER" id="PTHR11685">
    <property type="entry name" value="RBR FAMILY RING FINGER AND IBR DOMAIN-CONTAINING"/>
    <property type="match status" value="1"/>
</dbReference>
<dbReference type="GO" id="GO:0004842">
    <property type="term" value="F:ubiquitin-protein transferase activity"/>
    <property type="evidence" value="ECO:0007669"/>
    <property type="project" value="InterPro"/>
</dbReference>
<gene>
    <name evidence="1" type="ORF">BpHYR1_010571</name>
</gene>
<protein>
    <submittedName>
        <fullName evidence="1">E3 ubiquitin-ligase ARIH2</fullName>
    </submittedName>
</protein>
<sequence length="213" mass="24965">PIQSEKSPILNIPFENDQFFNLIYSEFECPICYDFCELKLQLAQCGHGCCVECWKNHVISKFFSFDIKCCFNDCSQKLSLSLLKYVLPEQKFEKYQIGLKEELLRQNFIKCPNCHANYISLNNDVKKCPKCNSFMEKNGGCDHMRCICALNFNWSSVKSFSLVYNHKELNKFRRFFLVELTPKIKIKDNFLKNIVKDFRSLPDSGNDLCSNNH</sequence>
<comment type="caution">
    <text evidence="1">The sequence shown here is derived from an EMBL/GenBank/DDBJ whole genome shotgun (WGS) entry which is preliminary data.</text>
</comment>
<dbReference type="GO" id="GO:0016874">
    <property type="term" value="F:ligase activity"/>
    <property type="evidence" value="ECO:0007669"/>
    <property type="project" value="UniProtKB-KW"/>
</dbReference>
<reference evidence="1 2" key="1">
    <citation type="journal article" date="2018" name="Sci. Rep.">
        <title>Genomic signatures of local adaptation to the degree of environmental predictability in rotifers.</title>
        <authorList>
            <person name="Franch-Gras L."/>
            <person name="Hahn C."/>
            <person name="Garcia-Roger E.M."/>
            <person name="Carmona M.J."/>
            <person name="Serra M."/>
            <person name="Gomez A."/>
        </authorList>
    </citation>
    <scope>NUCLEOTIDE SEQUENCE [LARGE SCALE GENOMIC DNA]</scope>
    <source>
        <strain evidence="1">HYR1</strain>
    </source>
</reference>
<dbReference type="Proteomes" id="UP000276133">
    <property type="component" value="Unassembled WGS sequence"/>
</dbReference>
<dbReference type="Gene3D" id="1.20.120.1750">
    <property type="match status" value="1"/>
</dbReference>
<keyword evidence="1" id="KW-0436">Ligase</keyword>
<dbReference type="Gene3D" id="3.30.40.10">
    <property type="entry name" value="Zinc/RING finger domain, C3HC4 (zinc finger)"/>
    <property type="match status" value="1"/>
</dbReference>
<dbReference type="OrthoDB" id="1431934at2759"/>
<dbReference type="GO" id="GO:0016567">
    <property type="term" value="P:protein ubiquitination"/>
    <property type="evidence" value="ECO:0007669"/>
    <property type="project" value="InterPro"/>
</dbReference>
<keyword evidence="2" id="KW-1185">Reference proteome</keyword>
<proteinExistence type="predicted"/>
<dbReference type="InterPro" id="IPR031127">
    <property type="entry name" value="E3_UB_ligase_RBR"/>
</dbReference>